<dbReference type="RefSeq" id="WP_119629523.1">
    <property type="nucleotide sequence ID" value="NZ_AP017928.1"/>
</dbReference>
<comment type="subcellular location">
    <subcellularLocation>
        <location evidence="1">Membrane</location>
        <topology evidence="1">Multi-pass membrane protein</topology>
    </subcellularLocation>
</comment>
<dbReference type="Pfam" id="PF01610">
    <property type="entry name" value="DDE_Tnp_ISL3"/>
    <property type="match status" value="1"/>
</dbReference>
<dbReference type="PANTHER" id="PTHR11351">
    <property type="entry name" value="ACYL-COA DESATURASE"/>
    <property type="match status" value="1"/>
</dbReference>
<evidence type="ECO:0000259" key="12">
    <source>
        <dbReference type="Pfam" id="PF01610"/>
    </source>
</evidence>
<evidence type="ECO:0000256" key="2">
    <source>
        <dbReference type="ARBA" id="ARBA00008749"/>
    </source>
</evidence>
<dbReference type="EMBL" id="AP017928">
    <property type="protein sequence ID" value="BBA34034.1"/>
    <property type="molecule type" value="Genomic_DNA"/>
</dbReference>
<feature type="transmembrane region" description="Helical" evidence="10">
    <location>
        <begin position="12"/>
        <end position="32"/>
    </location>
</feature>
<evidence type="ECO:0000313" key="13">
    <source>
        <dbReference type="EMBL" id="BBA34034.1"/>
    </source>
</evidence>
<gene>
    <name evidence="13" type="ORF">sS8_2082</name>
</gene>
<keyword evidence="8" id="KW-0443">Lipid metabolism</keyword>
<reference evidence="13 14" key="1">
    <citation type="submission" date="2016-12" db="EMBL/GenBank/DDBJ databases">
        <title>Genome sequencing of Methylocaldum marinum.</title>
        <authorList>
            <person name="Takeuchi M."/>
            <person name="Kamagata Y."/>
            <person name="Hiraoka S."/>
            <person name="Oshima K."/>
            <person name="Hattori M."/>
            <person name="Iwasaki W."/>
        </authorList>
    </citation>
    <scope>NUCLEOTIDE SEQUENCE [LARGE SCALE GENOMIC DNA]</scope>
    <source>
        <strain evidence="13 14">S8</strain>
    </source>
</reference>
<dbReference type="PANTHER" id="PTHR11351:SF33">
    <property type="entry name" value="DELTA-9 FATTY ACID DESATURASE, DESA"/>
    <property type="match status" value="1"/>
</dbReference>
<dbReference type="GO" id="GO:0016717">
    <property type="term" value="F:oxidoreductase activity, acting on paired donors, with oxidation of a pair of donors resulting in the reduction of molecular oxygen to two molecules of water"/>
    <property type="evidence" value="ECO:0007669"/>
    <property type="project" value="InterPro"/>
</dbReference>
<dbReference type="KEGG" id="mmai:sS8_2082"/>
<dbReference type="InterPro" id="IPR005804">
    <property type="entry name" value="FA_desaturase_dom"/>
</dbReference>
<dbReference type="GO" id="GO:0016020">
    <property type="term" value="C:membrane"/>
    <property type="evidence" value="ECO:0007669"/>
    <property type="project" value="UniProtKB-SubCell"/>
</dbReference>
<evidence type="ECO:0000256" key="4">
    <source>
        <dbReference type="ARBA" id="ARBA00022832"/>
    </source>
</evidence>
<proteinExistence type="inferred from homology"/>
<comment type="similarity">
    <text evidence="2">Belongs to the fatty acid desaturase type 2 family.</text>
</comment>
<feature type="domain" description="Transposase IS204/IS1001/IS1096/IS1165 DDE" evidence="12">
    <location>
        <begin position="272"/>
        <end position="386"/>
    </location>
</feature>
<dbReference type="OrthoDB" id="9768289at2"/>
<protein>
    <submittedName>
        <fullName evidence="13">Fatty acid desaturase</fullName>
    </submittedName>
</protein>
<keyword evidence="14" id="KW-1185">Reference proteome</keyword>
<sequence>MIDGLLNLPWWGLIAVTLGLTHVTIASVTIFLHRHQAHRALDLHPVVSHFFRLWLWFTTGMGTKAWVAIHRKHHAKCETSEDPHSPRVFGISKVLWQGAELYRTEAASAETLDQYGYGTPDDWLERRIYAAYPALGIALMFIADVALFGFFGITIWAVQMIWIPFWAAGVVNGLGHHSGYRNFETRDASTNLFPIGLLIGGEELHNNHHAYPSSARLSSCWWEFDIGWFYIRLMELLRLARVRRVAPKIRILRDKQLIDLATIQAVMRNRVHVLALYGRSVVLPVLRQELKTSLPASRRLLRDAKPFLVREDIQLDEAATCTLNRALNLSQTLQTVYRFKEELKQLWANSSVSYETRMQSLREWCQRAKETGIQSLHDFADLLRGYTATNCLAPNYLSGA</sequence>
<dbReference type="InterPro" id="IPR015876">
    <property type="entry name" value="Acyl-CoA_DS"/>
</dbReference>
<evidence type="ECO:0000256" key="1">
    <source>
        <dbReference type="ARBA" id="ARBA00004141"/>
    </source>
</evidence>
<keyword evidence="4" id="KW-0276">Fatty acid metabolism</keyword>
<evidence type="ECO:0000313" key="14">
    <source>
        <dbReference type="Proteomes" id="UP000266313"/>
    </source>
</evidence>
<keyword evidence="5 10" id="KW-1133">Transmembrane helix</keyword>
<evidence type="ECO:0000256" key="3">
    <source>
        <dbReference type="ARBA" id="ARBA00022692"/>
    </source>
</evidence>
<organism evidence="13 14">
    <name type="scientific">Methylocaldum marinum</name>
    <dbReference type="NCBI Taxonomy" id="1432792"/>
    <lineage>
        <taxon>Bacteria</taxon>
        <taxon>Pseudomonadati</taxon>
        <taxon>Pseudomonadota</taxon>
        <taxon>Gammaproteobacteria</taxon>
        <taxon>Methylococcales</taxon>
        <taxon>Methylococcaceae</taxon>
        <taxon>Methylocaldum</taxon>
    </lineage>
</organism>
<evidence type="ECO:0000259" key="11">
    <source>
        <dbReference type="Pfam" id="PF00487"/>
    </source>
</evidence>
<evidence type="ECO:0000256" key="5">
    <source>
        <dbReference type="ARBA" id="ARBA00022989"/>
    </source>
</evidence>
<evidence type="ECO:0000256" key="8">
    <source>
        <dbReference type="ARBA" id="ARBA00023098"/>
    </source>
</evidence>
<dbReference type="CDD" id="cd03505">
    <property type="entry name" value="Delta9-FADS-like"/>
    <property type="match status" value="1"/>
</dbReference>
<feature type="domain" description="Fatty acid desaturase" evidence="11">
    <location>
        <begin position="10"/>
        <end position="213"/>
    </location>
</feature>
<evidence type="ECO:0000256" key="10">
    <source>
        <dbReference type="SAM" id="Phobius"/>
    </source>
</evidence>
<feature type="transmembrane region" description="Helical" evidence="10">
    <location>
        <begin position="134"/>
        <end position="158"/>
    </location>
</feature>
<name>A0A250KR66_9GAMM</name>
<keyword evidence="3 10" id="KW-0812">Transmembrane</keyword>
<dbReference type="InterPro" id="IPR002560">
    <property type="entry name" value="Transposase_DDE"/>
</dbReference>
<evidence type="ECO:0000256" key="7">
    <source>
        <dbReference type="ARBA" id="ARBA00023004"/>
    </source>
</evidence>
<dbReference type="Pfam" id="PF00487">
    <property type="entry name" value="FA_desaturase"/>
    <property type="match status" value="1"/>
</dbReference>
<keyword evidence="7" id="KW-0408">Iron</keyword>
<keyword evidence="9 10" id="KW-0472">Membrane</keyword>
<accession>A0A250KR66</accession>
<dbReference type="AlphaFoldDB" id="A0A250KR66"/>
<keyword evidence="6" id="KW-0560">Oxidoreductase</keyword>
<dbReference type="GO" id="GO:0006631">
    <property type="term" value="P:fatty acid metabolic process"/>
    <property type="evidence" value="ECO:0007669"/>
    <property type="project" value="UniProtKB-KW"/>
</dbReference>
<evidence type="ECO:0000256" key="9">
    <source>
        <dbReference type="ARBA" id="ARBA00023136"/>
    </source>
</evidence>
<evidence type="ECO:0000256" key="6">
    <source>
        <dbReference type="ARBA" id="ARBA00023002"/>
    </source>
</evidence>
<dbReference type="Proteomes" id="UP000266313">
    <property type="component" value="Chromosome"/>
</dbReference>